<evidence type="ECO:0000256" key="3">
    <source>
        <dbReference type="ARBA" id="ARBA00022989"/>
    </source>
</evidence>
<feature type="transmembrane region" description="Helical" evidence="5">
    <location>
        <begin position="156"/>
        <end position="178"/>
    </location>
</feature>
<evidence type="ECO:0000256" key="5">
    <source>
        <dbReference type="SAM" id="Phobius"/>
    </source>
</evidence>
<dbReference type="InterPro" id="IPR020846">
    <property type="entry name" value="MFS_dom"/>
</dbReference>
<dbReference type="RefSeq" id="WP_234800522.1">
    <property type="nucleotide sequence ID" value="NZ_CP015136.1"/>
</dbReference>
<feature type="transmembrane region" description="Helical" evidence="5">
    <location>
        <begin position="233"/>
        <end position="249"/>
    </location>
</feature>
<dbReference type="EMBL" id="CP015136">
    <property type="protein sequence ID" value="AMY11401.1"/>
    <property type="molecule type" value="Genomic_DNA"/>
</dbReference>
<evidence type="ECO:0000259" key="6">
    <source>
        <dbReference type="PROSITE" id="PS50850"/>
    </source>
</evidence>
<feature type="transmembrane region" description="Helical" evidence="5">
    <location>
        <begin position="124"/>
        <end position="144"/>
    </location>
</feature>
<feature type="transmembrane region" description="Helical" evidence="5">
    <location>
        <begin position="357"/>
        <end position="377"/>
    </location>
</feature>
<dbReference type="GO" id="GO:0022857">
    <property type="term" value="F:transmembrane transporter activity"/>
    <property type="evidence" value="ECO:0007669"/>
    <property type="project" value="InterPro"/>
</dbReference>
<dbReference type="SUPFAM" id="SSF103473">
    <property type="entry name" value="MFS general substrate transporter"/>
    <property type="match status" value="1"/>
</dbReference>
<dbReference type="Pfam" id="PF07690">
    <property type="entry name" value="MFS_1"/>
    <property type="match status" value="1"/>
</dbReference>
<dbReference type="Gene3D" id="1.20.1250.20">
    <property type="entry name" value="MFS general substrate transporter like domains"/>
    <property type="match status" value="2"/>
</dbReference>
<proteinExistence type="predicted"/>
<accession>A0A143PSN6</accession>
<evidence type="ECO:0000313" key="8">
    <source>
        <dbReference type="Proteomes" id="UP000076079"/>
    </source>
</evidence>
<dbReference type="Pfam" id="PF00083">
    <property type="entry name" value="Sugar_tr"/>
    <property type="match status" value="1"/>
</dbReference>
<evidence type="ECO:0000256" key="2">
    <source>
        <dbReference type="ARBA" id="ARBA00022692"/>
    </source>
</evidence>
<comment type="subcellular location">
    <subcellularLocation>
        <location evidence="1">Membrane</location>
    </subcellularLocation>
</comment>
<keyword evidence="4 5" id="KW-0472">Membrane</keyword>
<dbReference type="PANTHER" id="PTHR11360:SF290">
    <property type="entry name" value="MONOCARBOXYLATE MFS PERMEASE"/>
    <property type="match status" value="1"/>
</dbReference>
<feature type="transmembrane region" description="Helical" evidence="5">
    <location>
        <begin position="389"/>
        <end position="407"/>
    </location>
</feature>
<sequence>MSTPITAASATDEYAAAAEAPRNGQVTAAMTAFAALFAAVGIGLYGLTFFYDFFVKDYGWTRQQVTSGNAYSKLIIGPLFGYLAGWMIDRYGPRRLLLVGILMAGGAMIGLGHVSTLAGFYLCYIFNALGYVFGGPLPVQVLLSRWFTTARGKAMGFAYLGIGIGGTVVPGLAYWLTITFGWQRAMQALGMLMIAVAWPLAWLVKDAPPAFAAEQAARPAAPPLGEVLRSSSFYLLLVGSMCSIGAVGGTMQNLKLYLSLDQQYGQGEVARILSLVLAGSILGRLLMGWLADRWARKHVMLLIYVIVVAAIPLLLLAHSWTMLHVFALLFGIGLGGDYMIIPLMAADLFGVQRLGRVMGFVLTADGLAEALSPMFVAGLRDRMGTYRPGFLLLMVLAAIGALAVSLLPRKRPA</sequence>
<keyword evidence="3 5" id="KW-1133">Transmembrane helix</keyword>
<dbReference type="AlphaFoldDB" id="A0A143PSN6"/>
<feature type="domain" description="Major facilitator superfamily (MFS) profile" evidence="6">
    <location>
        <begin position="27"/>
        <end position="412"/>
    </location>
</feature>
<dbReference type="KEGG" id="abac:LuPra_04651"/>
<dbReference type="STRING" id="1855912.LuPra_04651"/>
<feature type="transmembrane region" description="Helical" evidence="5">
    <location>
        <begin position="71"/>
        <end position="89"/>
    </location>
</feature>
<evidence type="ECO:0000256" key="4">
    <source>
        <dbReference type="ARBA" id="ARBA00023136"/>
    </source>
</evidence>
<dbReference type="InterPro" id="IPR011701">
    <property type="entry name" value="MFS"/>
</dbReference>
<gene>
    <name evidence="7" type="primary">sauU_4</name>
    <name evidence="7" type="ORF">LuPra_04651</name>
</gene>
<feature type="transmembrane region" description="Helical" evidence="5">
    <location>
        <begin position="269"/>
        <end position="287"/>
    </location>
</feature>
<feature type="transmembrane region" description="Helical" evidence="5">
    <location>
        <begin position="96"/>
        <end position="118"/>
    </location>
</feature>
<keyword evidence="8" id="KW-1185">Reference proteome</keyword>
<reference evidence="7 8" key="1">
    <citation type="journal article" date="2016" name="Genome Announc.">
        <title>First Complete Genome Sequence of a Subdivision 6 Acidobacterium Strain.</title>
        <authorList>
            <person name="Huang S."/>
            <person name="Vieira S."/>
            <person name="Bunk B."/>
            <person name="Riedel T."/>
            <person name="Sproer C."/>
            <person name="Overmann J."/>
        </authorList>
    </citation>
    <scope>NUCLEOTIDE SEQUENCE [LARGE SCALE GENOMIC DNA]</scope>
    <source>
        <strain evidence="8">DSM 100886 HEG_-6_39</strain>
    </source>
</reference>
<dbReference type="InterPro" id="IPR050327">
    <property type="entry name" value="Proton-linked_MCT"/>
</dbReference>
<dbReference type="GO" id="GO:0016020">
    <property type="term" value="C:membrane"/>
    <property type="evidence" value="ECO:0007669"/>
    <property type="project" value="UniProtKB-SubCell"/>
</dbReference>
<evidence type="ECO:0000256" key="1">
    <source>
        <dbReference type="ARBA" id="ARBA00004370"/>
    </source>
</evidence>
<feature type="transmembrane region" description="Helical" evidence="5">
    <location>
        <begin position="184"/>
        <end position="204"/>
    </location>
</feature>
<feature type="transmembrane region" description="Helical" evidence="5">
    <location>
        <begin position="299"/>
        <end position="317"/>
    </location>
</feature>
<dbReference type="PANTHER" id="PTHR11360">
    <property type="entry name" value="MONOCARBOXYLATE TRANSPORTER"/>
    <property type="match status" value="1"/>
</dbReference>
<dbReference type="PROSITE" id="PS50850">
    <property type="entry name" value="MFS"/>
    <property type="match status" value="1"/>
</dbReference>
<protein>
    <submittedName>
        <fullName evidence="7">Putative sulfoacetate transporter SauU</fullName>
    </submittedName>
</protein>
<reference evidence="8" key="2">
    <citation type="submission" date="2016-04" db="EMBL/GenBank/DDBJ databases">
        <title>First Complete Genome Sequence of a Subdivision 6 Acidobacterium.</title>
        <authorList>
            <person name="Huang S."/>
            <person name="Vieira S."/>
            <person name="Bunk B."/>
            <person name="Riedel T."/>
            <person name="Sproeer C."/>
            <person name="Overmann J."/>
        </authorList>
    </citation>
    <scope>NUCLEOTIDE SEQUENCE [LARGE SCALE GENOMIC DNA]</scope>
    <source>
        <strain evidence="8">DSM 100886 HEG_-6_39</strain>
    </source>
</reference>
<keyword evidence="2 5" id="KW-0812">Transmembrane</keyword>
<dbReference type="InterPro" id="IPR005828">
    <property type="entry name" value="MFS_sugar_transport-like"/>
</dbReference>
<dbReference type="InterPro" id="IPR036259">
    <property type="entry name" value="MFS_trans_sf"/>
</dbReference>
<feature type="transmembrane region" description="Helical" evidence="5">
    <location>
        <begin position="32"/>
        <end position="51"/>
    </location>
</feature>
<organism evidence="7 8">
    <name type="scientific">Luteitalea pratensis</name>
    <dbReference type="NCBI Taxonomy" id="1855912"/>
    <lineage>
        <taxon>Bacteria</taxon>
        <taxon>Pseudomonadati</taxon>
        <taxon>Acidobacteriota</taxon>
        <taxon>Vicinamibacteria</taxon>
        <taxon>Vicinamibacterales</taxon>
        <taxon>Vicinamibacteraceae</taxon>
        <taxon>Luteitalea</taxon>
    </lineage>
</organism>
<name>A0A143PSN6_LUTPR</name>
<feature type="transmembrane region" description="Helical" evidence="5">
    <location>
        <begin position="323"/>
        <end position="345"/>
    </location>
</feature>
<dbReference type="Proteomes" id="UP000076079">
    <property type="component" value="Chromosome"/>
</dbReference>
<evidence type="ECO:0000313" key="7">
    <source>
        <dbReference type="EMBL" id="AMY11401.1"/>
    </source>
</evidence>